<sequence length="155" mass="17731">MADTLSPEERSRLMARIRSRDTKPEMYVRKAVWRAGFRYRLHSRTLPGKPDLALSQYKTAVFVHGCFWHQHGCAKTSRPSSNREFWDRKLDGNVARDARNRAALQALGWTVLTVWECSLEEGTADVLSTLKRLRAMRSTENDRSDGRPGTITAIP</sequence>
<name>A0A6B1DS97_9CHLR</name>
<dbReference type="EMBL" id="VXPY01000048">
    <property type="protein sequence ID" value="MYD90097.1"/>
    <property type="molecule type" value="Genomic_DNA"/>
</dbReference>
<dbReference type="PIRSF" id="PIRSF018267">
    <property type="entry name" value="VSR_endonuc"/>
    <property type="match status" value="1"/>
</dbReference>
<dbReference type="GO" id="GO:0016787">
    <property type="term" value="F:hydrolase activity"/>
    <property type="evidence" value="ECO:0007669"/>
    <property type="project" value="UniProtKB-KW"/>
</dbReference>
<evidence type="ECO:0000256" key="6">
    <source>
        <dbReference type="PIRNR" id="PIRNR018267"/>
    </source>
</evidence>
<evidence type="ECO:0000256" key="2">
    <source>
        <dbReference type="ARBA" id="ARBA00022759"/>
    </source>
</evidence>
<evidence type="ECO:0000256" key="3">
    <source>
        <dbReference type="ARBA" id="ARBA00022763"/>
    </source>
</evidence>
<evidence type="ECO:0000256" key="1">
    <source>
        <dbReference type="ARBA" id="ARBA00022722"/>
    </source>
</evidence>
<comment type="caution">
    <text evidence="7">The sequence shown here is derived from an EMBL/GenBank/DDBJ whole genome shotgun (WGS) entry which is preliminary data.</text>
</comment>
<dbReference type="Pfam" id="PF03852">
    <property type="entry name" value="Vsr"/>
    <property type="match status" value="1"/>
</dbReference>
<accession>A0A6B1DS97</accession>
<organism evidence="7">
    <name type="scientific">Caldilineaceae bacterium SB0662_bin_9</name>
    <dbReference type="NCBI Taxonomy" id="2605258"/>
    <lineage>
        <taxon>Bacteria</taxon>
        <taxon>Bacillati</taxon>
        <taxon>Chloroflexota</taxon>
        <taxon>Caldilineae</taxon>
        <taxon>Caldilineales</taxon>
        <taxon>Caldilineaceae</taxon>
    </lineage>
</organism>
<evidence type="ECO:0000313" key="7">
    <source>
        <dbReference type="EMBL" id="MYD90097.1"/>
    </source>
</evidence>
<dbReference type="EC" id="3.1.-.-" evidence="6"/>
<comment type="similarity">
    <text evidence="6">Belongs to the vsr family.</text>
</comment>
<dbReference type="InterPro" id="IPR004603">
    <property type="entry name" value="DNA_mismatch_endonuc_vsr"/>
</dbReference>
<dbReference type="GO" id="GO:0006298">
    <property type="term" value="P:mismatch repair"/>
    <property type="evidence" value="ECO:0007669"/>
    <property type="project" value="UniProtKB-UniRule"/>
</dbReference>
<dbReference type="SUPFAM" id="SSF52980">
    <property type="entry name" value="Restriction endonuclease-like"/>
    <property type="match status" value="1"/>
</dbReference>
<dbReference type="InterPro" id="IPR011335">
    <property type="entry name" value="Restrct_endonuc-II-like"/>
</dbReference>
<gene>
    <name evidence="7" type="primary">vsr</name>
    <name evidence="7" type="ORF">F4Y08_07125</name>
</gene>
<dbReference type="AlphaFoldDB" id="A0A6B1DS97"/>
<evidence type="ECO:0000256" key="5">
    <source>
        <dbReference type="ARBA" id="ARBA00023204"/>
    </source>
</evidence>
<dbReference type="NCBIfam" id="TIGR00632">
    <property type="entry name" value="vsr"/>
    <property type="match status" value="1"/>
</dbReference>
<dbReference type="Gene3D" id="3.40.960.10">
    <property type="entry name" value="VSR Endonuclease"/>
    <property type="match status" value="1"/>
</dbReference>
<reference evidence="7" key="1">
    <citation type="submission" date="2019-09" db="EMBL/GenBank/DDBJ databases">
        <title>Characterisation of the sponge microbiome using genome-centric metagenomics.</title>
        <authorList>
            <person name="Engelberts J.P."/>
            <person name="Robbins S.J."/>
            <person name="De Goeij J.M."/>
            <person name="Aranda M."/>
            <person name="Bell S.C."/>
            <person name="Webster N.S."/>
        </authorList>
    </citation>
    <scope>NUCLEOTIDE SEQUENCE</scope>
    <source>
        <strain evidence="7">SB0662_bin_9</strain>
    </source>
</reference>
<dbReference type="CDD" id="cd00221">
    <property type="entry name" value="Vsr"/>
    <property type="match status" value="1"/>
</dbReference>
<keyword evidence="3 6" id="KW-0227">DNA damage</keyword>
<dbReference type="GO" id="GO:0004519">
    <property type="term" value="F:endonuclease activity"/>
    <property type="evidence" value="ECO:0007669"/>
    <property type="project" value="UniProtKB-KW"/>
</dbReference>
<keyword evidence="1 6" id="KW-0540">Nuclease</keyword>
<proteinExistence type="inferred from homology"/>
<comment type="function">
    <text evidence="6">May nick specific sequences that contain T:G mispairs resulting from m5C-deamination.</text>
</comment>
<evidence type="ECO:0000256" key="4">
    <source>
        <dbReference type="ARBA" id="ARBA00022801"/>
    </source>
</evidence>
<keyword evidence="4 6" id="KW-0378">Hydrolase</keyword>
<keyword evidence="2 6" id="KW-0255">Endonuclease</keyword>
<keyword evidence="5 6" id="KW-0234">DNA repair</keyword>
<protein>
    <recommendedName>
        <fullName evidence="6">Very short patch repair endonuclease</fullName>
        <ecNumber evidence="6">3.1.-.-</ecNumber>
    </recommendedName>
</protein>